<gene>
    <name evidence="2" type="ORF">J3R73_006268</name>
</gene>
<protein>
    <submittedName>
        <fullName evidence="2">Uncharacterized protein</fullName>
    </submittedName>
</protein>
<dbReference type="Proteomes" id="UP001237448">
    <property type="component" value="Unassembled WGS sequence"/>
</dbReference>
<keyword evidence="1" id="KW-0472">Membrane</keyword>
<evidence type="ECO:0000313" key="3">
    <source>
        <dbReference type="Proteomes" id="UP001237448"/>
    </source>
</evidence>
<proteinExistence type="predicted"/>
<feature type="transmembrane region" description="Helical" evidence="1">
    <location>
        <begin position="78"/>
        <end position="99"/>
    </location>
</feature>
<dbReference type="EMBL" id="JAUSVK010000001">
    <property type="protein sequence ID" value="MDQ0396476.1"/>
    <property type="molecule type" value="Genomic_DNA"/>
</dbReference>
<feature type="transmembrane region" description="Helical" evidence="1">
    <location>
        <begin position="48"/>
        <end position="66"/>
    </location>
</feature>
<comment type="caution">
    <text evidence="2">The sequence shown here is derived from an EMBL/GenBank/DDBJ whole genome shotgun (WGS) entry which is preliminary data.</text>
</comment>
<evidence type="ECO:0000256" key="1">
    <source>
        <dbReference type="SAM" id="Phobius"/>
    </source>
</evidence>
<reference evidence="2 3" key="1">
    <citation type="submission" date="2023-07" db="EMBL/GenBank/DDBJ databases">
        <title>Genomic Encyclopedia of Type Strains, Phase IV (KMG-IV): sequencing the most valuable type-strain genomes for metagenomic binning, comparative biology and taxonomic classification.</title>
        <authorList>
            <person name="Goeker M."/>
        </authorList>
    </citation>
    <scope>NUCLEOTIDE SEQUENCE [LARGE SCALE GENOMIC DNA]</scope>
    <source>
        <strain evidence="2 3">DSM 5896</strain>
    </source>
</reference>
<sequence>MPVEVIMQQFGSVFRSLRTEFRHAWFPTMLICGMVIFHDMVTGIRHGGLTVAFLIAGLMLGRHALFGPESPLANWRHSLIYAAAILAATLISLSLLDWLKT</sequence>
<feature type="transmembrane region" description="Helical" evidence="1">
    <location>
        <begin position="24"/>
        <end position="41"/>
    </location>
</feature>
<keyword evidence="1" id="KW-1133">Transmembrane helix</keyword>
<name>A0ABU0FPD8_9HYPH</name>
<accession>A0ABU0FPD8</accession>
<keyword evidence="1" id="KW-0812">Transmembrane</keyword>
<dbReference type="RefSeq" id="WP_307436820.1">
    <property type="nucleotide sequence ID" value="NZ_JAUSVK010000001.1"/>
</dbReference>
<evidence type="ECO:0000313" key="2">
    <source>
        <dbReference type="EMBL" id="MDQ0396476.1"/>
    </source>
</evidence>
<organism evidence="2 3">
    <name type="scientific">Labrys monachus</name>
    <dbReference type="NCBI Taxonomy" id="217067"/>
    <lineage>
        <taxon>Bacteria</taxon>
        <taxon>Pseudomonadati</taxon>
        <taxon>Pseudomonadota</taxon>
        <taxon>Alphaproteobacteria</taxon>
        <taxon>Hyphomicrobiales</taxon>
        <taxon>Xanthobacteraceae</taxon>
        <taxon>Labrys</taxon>
    </lineage>
</organism>
<keyword evidence="3" id="KW-1185">Reference proteome</keyword>